<dbReference type="PANTHER" id="PTHR14856:SF9">
    <property type="entry name" value="PQ-LOOP REPEAT-CONTAINING PROTEIN 1"/>
    <property type="match status" value="1"/>
</dbReference>
<evidence type="ECO:0000313" key="7">
    <source>
        <dbReference type="EMBL" id="QIX01783.1"/>
    </source>
</evidence>
<dbReference type="Pfam" id="PF04193">
    <property type="entry name" value="PQ-loop"/>
    <property type="match status" value="2"/>
</dbReference>
<feature type="transmembrane region" description="Helical" evidence="6">
    <location>
        <begin position="94"/>
        <end position="116"/>
    </location>
</feature>
<feature type="transmembrane region" description="Helical" evidence="6">
    <location>
        <begin position="137"/>
        <end position="161"/>
    </location>
</feature>
<keyword evidence="4 6" id="KW-0472">Membrane</keyword>
<evidence type="ECO:0000256" key="1">
    <source>
        <dbReference type="ARBA" id="ARBA00004141"/>
    </source>
</evidence>
<keyword evidence="8" id="KW-1185">Reference proteome</keyword>
<gene>
    <name evidence="7" type="ORF">AMS68_007300</name>
</gene>
<protein>
    <recommendedName>
        <fullName evidence="9">PQ-loop repeat-containing protein 1</fullName>
    </recommendedName>
</protein>
<feature type="transmembrane region" description="Helical" evidence="6">
    <location>
        <begin position="227"/>
        <end position="245"/>
    </location>
</feature>
<dbReference type="GO" id="GO:0016020">
    <property type="term" value="C:membrane"/>
    <property type="evidence" value="ECO:0007669"/>
    <property type="project" value="UniProtKB-SubCell"/>
</dbReference>
<evidence type="ECO:0000256" key="3">
    <source>
        <dbReference type="ARBA" id="ARBA00022989"/>
    </source>
</evidence>
<proteinExistence type="predicted"/>
<evidence type="ECO:0000313" key="8">
    <source>
        <dbReference type="Proteomes" id="UP000503462"/>
    </source>
</evidence>
<keyword evidence="2 6" id="KW-0812">Transmembrane</keyword>
<feature type="region of interest" description="Disordered" evidence="5">
    <location>
        <begin position="1"/>
        <end position="25"/>
    </location>
</feature>
<dbReference type="OrthoDB" id="292213at2759"/>
<dbReference type="GO" id="GO:0042147">
    <property type="term" value="P:retrograde transport, endosome to Golgi"/>
    <property type="evidence" value="ECO:0007669"/>
    <property type="project" value="TreeGrafter"/>
</dbReference>
<dbReference type="GO" id="GO:0005768">
    <property type="term" value="C:endosome"/>
    <property type="evidence" value="ECO:0007669"/>
    <property type="project" value="TreeGrafter"/>
</dbReference>
<evidence type="ECO:0000256" key="4">
    <source>
        <dbReference type="ARBA" id="ARBA00023136"/>
    </source>
</evidence>
<dbReference type="InterPro" id="IPR006603">
    <property type="entry name" value="PQ-loop_rpt"/>
</dbReference>
<dbReference type="GO" id="GO:0045332">
    <property type="term" value="P:phospholipid translocation"/>
    <property type="evidence" value="ECO:0007669"/>
    <property type="project" value="TreeGrafter"/>
</dbReference>
<feature type="transmembrane region" description="Helical" evidence="6">
    <location>
        <begin position="167"/>
        <end position="188"/>
    </location>
</feature>
<evidence type="ECO:0000256" key="2">
    <source>
        <dbReference type="ARBA" id="ARBA00022692"/>
    </source>
</evidence>
<dbReference type="SMART" id="SM00679">
    <property type="entry name" value="CTNS"/>
    <property type="match status" value="2"/>
</dbReference>
<comment type="subcellular location">
    <subcellularLocation>
        <location evidence="1">Membrane</location>
        <topology evidence="1">Multi-pass membrane protein</topology>
    </subcellularLocation>
</comment>
<name>A0A6H0Y451_9PEZI</name>
<sequence length="350" mass="39578">MLRAAAQGDVVDNNNTPPPPRRTTTSKVTTVLSYVAFHIFLHTGEEVGELCIQPDHSRFHASQFGLKCHSIRAGSINLADEILLKNTKALRKPLLQSGIMNIFKLVLTTIAPLFIISSPITSYADQIWSIHKTRSSAGFSLDIPLIMLTCSILKLFYWFGARYDSPLLIQATLMIVVQLILLHVALLNRAPFGAQHSMNKPFAGHEDSDSYVTRPFSFWQWRSRQPYWHFLAYYTAILAVLQLLVGPRDLYVQLQGYVALSIEALLPIPQIIKNEHNRSCKGFRLSVLINWLIGDMFKLTYFYLSEGGVPLAFKLCGIFQTGCDIYLGIQYWRYGDGPRAVLDEKIPRVS</sequence>
<dbReference type="AlphaFoldDB" id="A0A6H0Y451"/>
<accession>A0A6H0Y451</accession>
<dbReference type="GO" id="GO:0005829">
    <property type="term" value="C:cytosol"/>
    <property type="evidence" value="ECO:0007669"/>
    <property type="project" value="GOC"/>
</dbReference>
<dbReference type="EMBL" id="CP051143">
    <property type="protein sequence ID" value="QIX01783.1"/>
    <property type="molecule type" value="Genomic_DNA"/>
</dbReference>
<dbReference type="Proteomes" id="UP000503462">
    <property type="component" value="Chromosome 5"/>
</dbReference>
<dbReference type="InterPro" id="IPR052241">
    <property type="entry name" value="SLC66/Scramblase_ANY1"/>
</dbReference>
<evidence type="ECO:0000256" key="5">
    <source>
        <dbReference type="SAM" id="MobiDB-lite"/>
    </source>
</evidence>
<keyword evidence="3 6" id="KW-1133">Transmembrane helix</keyword>
<dbReference type="GO" id="GO:0005802">
    <property type="term" value="C:trans-Golgi network"/>
    <property type="evidence" value="ECO:0007669"/>
    <property type="project" value="TreeGrafter"/>
</dbReference>
<reference evidence="7 8" key="1">
    <citation type="journal article" date="2016" name="Sci. Rep.">
        <title>Peltaster fructicola genome reveals evolution from an invasive phytopathogen to an ectophytic parasite.</title>
        <authorList>
            <person name="Xu C."/>
            <person name="Chen H."/>
            <person name="Gleason M.L."/>
            <person name="Xu J.R."/>
            <person name="Liu H."/>
            <person name="Zhang R."/>
            <person name="Sun G."/>
        </authorList>
    </citation>
    <scope>NUCLEOTIDE SEQUENCE [LARGE SCALE GENOMIC DNA]</scope>
    <source>
        <strain evidence="7 8">LNHT1506</strain>
    </source>
</reference>
<organism evidence="7 8">
    <name type="scientific">Peltaster fructicola</name>
    <dbReference type="NCBI Taxonomy" id="286661"/>
    <lineage>
        <taxon>Eukaryota</taxon>
        <taxon>Fungi</taxon>
        <taxon>Dikarya</taxon>
        <taxon>Ascomycota</taxon>
        <taxon>Pezizomycotina</taxon>
        <taxon>Dothideomycetes</taxon>
        <taxon>Dothideomycetes incertae sedis</taxon>
        <taxon>Peltaster</taxon>
    </lineage>
</organism>
<evidence type="ECO:0008006" key="9">
    <source>
        <dbReference type="Google" id="ProtNLM"/>
    </source>
</evidence>
<evidence type="ECO:0000256" key="6">
    <source>
        <dbReference type="SAM" id="Phobius"/>
    </source>
</evidence>
<dbReference type="Gene3D" id="1.20.1280.290">
    <property type="match status" value="2"/>
</dbReference>
<dbReference type="PANTHER" id="PTHR14856">
    <property type="entry name" value="PQ-LOOP REPEAT-CONTAINING PROTEIN 1-LIKE PROTEIN"/>
    <property type="match status" value="1"/>
</dbReference>